<dbReference type="Gene3D" id="3.30.1370.240">
    <property type="match status" value="1"/>
</dbReference>
<keyword evidence="7" id="KW-0547">Nucleotide-binding</keyword>
<evidence type="ECO:0000256" key="3">
    <source>
        <dbReference type="ARBA" id="ARBA00012814"/>
    </source>
</evidence>
<evidence type="ECO:0000256" key="1">
    <source>
        <dbReference type="ARBA" id="ARBA00004496"/>
    </source>
</evidence>
<evidence type="ECO:0000256" key="2">
    <source>
        <dbReference type="ARBA" id="ARBA00006703"/>
    </source>
</evidence>
<comment type="caution">
    <text evidence="14">The sequence shown here is derived from an EMBL/GenBank/DDBJ whole genome shotgun (WGS) entry which is preliminary data.</text>
</comment>
<dbReference type="GO" id="GO:0002161">
    <property type="term" value="F:aminoacyl-tRNA deacylase activity"/>
    <property type="evidence" value="ECO:0007669"/>
    <property type="project" value="EnsemblFungi"/>
</dbReference>
<organism evidence="14 15">
    <name type="scientific">Ecytonucleospora hepatopenaei</name>
    <dbReference type="NCBI Taxonomy" id="646526"/>
    <lineage>
        <taxon>Eukaryota</taxon>
        <taxon>Fungi</taxon>
        <taxon>Fungi incertae sedis</taxon>
        <taxon>Microsporidia</taxon>
        <taxon>Enterocytozoonidae</taxon>
        <taxon>Ecytonucleospora</taxon>
    </lineage>
</organism>
<dbReference type="GO" id="GO:0000049">
    <property type="term" value="F:tRNA binding"/>
    <property type="evidence" value="ECO:0007669"/>
    <property type="project" value="InterPro"/>
</dbReference>
<dbReference type="PANTHER" id="PTHR11538">
    <property type="entry name" value="PHENYLALANYL-TRNA SYNTHETASE"/>
    <property type="match status" value="1"/>
</dbReference>
<dbReference type="OrthoDB" id="238316at2759"/>
<dbReference type="Gene3D" id="1.10.10.2320">
    <property type="match status" value="1"/>
</dbReference>
<evidence type="ECO:0000256" key="8">
    <source>
        <dbReference type="ARBA" id="ARBA00022840"/>
    </source>
</evidence>
<evidence type="ECO:0000256" key="6">
    <source>
        <dbReference type="ARBA" id="ARBA00022723"/>
    </source>
</evidence>
<evidence type="ECO:0000313" key="14">
    <source>
        <dbReference type="EMBL" id="OQS54335.1"/>
    </source>
</evidence>
<dbReference type="SUPFAM" id="SSF55681">
    <property type="entry name" value="Class II aaRS and biotin synthetases"/>
    <property type="match status" value="1"/>
</dbReference>
<reference evidence="14 15" key="1">
    <citation type="journal article" date="2017" name="Environ. Microbiol.">
        <title>Decay of the glycolytic pathway and adaptation to intranuclear parasitism within Enterocytozoonidae microsporidia.</title>
        <authorList>
            <person name="Wiredu Boakye D."/>
            <person name="Jaroenlak P."/>
            <person name="Prachumwat A."/>
            <person name="Williams T.A."/>
            <person name="Bateman K.S."/>
            <person name="Itsathitphaisarn O."/>
            <person name="Sritunyalucksana K."/>
            <person name="Paszkiewicz K.H."/>
            <person name="Moore K.A."/>
            <person name="Stentiford G.D."/>
            <person name="Williams B.A."/>
        </authorList>
    </citation>
    <scope>NUCLEOTIDE SEQUENCE [LARGE SCALE GENOMIC DNA]</scope>
    <source>
        <strain evidence="14 15">TH1</strain>
    </source>
</reference>
<evidence type="ECO:0000256" key="4">
    <source>
        <dbReference type="ARBA" id="ARBA00022490"/>
    </source>
</evidence>
<dbReference type="GO" id="GO:0005524">
    <property type="term" value="F:ATP binding"/>
    <property type="evidence" value="ECO:0007669"/>
    <property type="project" value="UniProtKB-KW"/>
</dbReference>
<evidence type="ECO:0000259" key="13">
    <source>
        <dbReference type="PROSITE" id="PS50862"/>
    </source>
</evidence>
<evidence type="ECO:0000256" key="5">
    <source>
        <dbReference type="ARBA" id="ARBA00022598"/>
    </source>
</evidence>
<feature type="domain" description="Aminoacyl-transfer RNA synthetases class-II family profile" evidence="13">
    <location>
        <begin position="220"/>
        <end position="495"/>
    </location>
</feature>
<dbReference type="PANTHER" id="PTHR11538:SF40">
    <property type="entry name" value="PHENYLALANINE--TRNA LIGASE ALPHA SUBUNIT"/>
    <property type="match status" value="1"/>
</dbReference>
<sequence>MMDKNKTTPLKDIILTALDSKDIVYSYELKCNLNDLHSLLLSLSSKEIVEFEIEQNTQLFLTEKGIDVLKNGTPEYTFIKKILNMEIKDIKEIENKEAVANIYKNNWLNKKNDEIEDNVKILIENNLVKNNLNDNEEYMVKNDIQIQDLKMLKKRKFIEVKKANIYKITKGKLFGKESIAFVTELTADNLFEVDEKKLKPYNFDVESNQVQCGSIHPLMKIKDEYKKIFLEMGFTEMDTNKYVESSFWNFDALFQPQNHPSRESQDTFFVGLPSNNSLEEVDAKYLKRVSDIHSSTYDNIKEEFKCFSIGHKNLWKIEEATKNILRTHTTAISARLLYKIAEKIRKTGHYDYKFFSIDKVFRNETVDATHLAEFHQVEGIVVGKELTLKELISVLQSFFKKLGIEKLRFKPAFNPYTEPSMEIFGFHEGLGKWVELGNSGIFRPEMLLPMGFPSDVTIIAWGLSLERPAMIRYGLNNIRDLVGHKVDLNFIRESPVVFFNK</sequence>
<dbReference type="InterPro" id="IPR002319">
    <property type="entry name" value="Phenylalanyl-tRNA_Synthase"/>
</dbReference>
<dbReference type="Gene3D" id="3.30.930.10">
    <property type="entry name" value="Bira Bifunctional Protein, Domain 2"/>
    <property type="match status" value="1"/>
</dbReference>
<gene>
    <name evidence="14" type="ORF">EHP00_1040</name>
</gene>
<comment type="subcellular location">
    <subcellularLocation>
        <location evidence="1">Cytoplasm</location>
    </subcellularLocation>
</comment>
<keyword evidence="8" id="KW-0067">ATP-binding</keyword>
<dbReference type="InterPro" id="IPR006195">
    <property type="entry name" value="aa-tRNA-synth_II"/>
</dbReference>
<dbReference type="Gene3D" id="1.10.10.2330">
    <property type="match status" value="1"/>
</dbReference>
<dbReference type="EMBL" id="MNPJ01000020">
    <property type="protein sequence ID" value="OQS54335.1"/>
    <property type="molecule type" value="Genomic_DNA"/>
</dbReference>
<keyword evidence="10" id="KW-0648">Protein biosynthesis</keyword>
<dbReference type="GO" id="GO:0005829">
    <property type="term" value="C:cytosol"/>
    <property type="evidence" value="ECO:0007669"/>
    <property type="project" value="TreeGrafter"/>
</dbReference>
<name>A0A1W0E500_9MICR</name>
<dbReference type="AlphaFoldDB" id="A0A1W0E500"/>
<dbReference type="NCBIfam" id="NF003210">
    <property type="entry name" value="PRK04172.1"/>
    <property type="match status" value="1"/>
</dbReference>
<evidence type="ECO:0000256" key="11">
    <source>
        <dbReference type="ARBA" id="ARBA00023146"/>
    </source>
</evidence>
<dbReference type="PROSITE" id="PS50862">
    <property type="entry name" value="AA_TRNA_LIGASE_II"/>
    <property type="match status" value="1"/>
</dbReference>
<evidence type="ECO:0000256" key="10">
    <source>
        <dbReference type="ARBA" id="ARBA00022917"/>
    </source>
</evidence>
<evidence type="ECO:0000313" key="15">
    <source>
        <dbReference type="Proteomes" id="UP000192758"/>
    </source>
</evidence>
<dbReference type="STRING" id="646526.A0A1W0E500"/>
<dbReference type="InterPro" id="IPR045864">
    <property type="entry name" value="aa-tRNA-synth_II/BPL/LPL"/>
</dbReference>
<dbReference type="GO" id="GO:0004826">
    <property type="term" value="F:phenylalanine-tRNA ligase activity"/>
    <property type="evidence" value="ECO:0007669"/>
    <property type="project" value="UniProtKB-EC"/>
</dbReference>
<keyword evidence="15" id="KW-1185">Reference proteome</keyword>
<dbReference type="GO" id="GO:0046872">
    <property type="term" value="F:metal ion binding"/>
    <property type="evidence" value="ECO:0007669"/>
    <property type="project" value="UniProtKB-KW"/>
</dbReference>
<keyword evidence="5" id="KW-0436">Ligase</keyword>
<dbReference type="GO" id="GO:0006432">
    <property type="term" value="P:phenylalanyl-tRNA aminoacylation"/>
    <property type="evidence" value="ECO:0007669"/>
    <property type="project" value="EnsemblFungi"/>
</dbReference>
<dbReference type="NCBIfam" id="TIGR00468">
    <property type="entry name" value="pheS"/>
    <property type="match status" value="1"/>
</dbReference>
<dbReference type="EC" id="6.1.1.20" evidence="3"/>
<protein>
    <recommendedName>
        <fullName evidence="3">phenylalanine--tRNA ligase</fullName>
        <ecNumber evidence="3">6.1.1.20</ecNumber>
    </recommendedName>
    <alternativeName>
        <fullName evidence="12">Phenylalanyl-tRNA synthetase alpha subunit</fullName>
    </alternativeName>
</protein>
<dbReference type="InterPro" id="IPR004529">
    <property type="entry name" value="Phe-tRNA-synth_IIc_asu"/>
</dbReference>
<keyword evidence="6" id="KW-0479">Metal-binding</keyword>
<evidence type="ECO:0000256" key="7">
    <source>
        <dbReference type="ARBA" id="ARBA00022741"/>
    </source>
</evidence>
<evidence type="ECO:0000256" key="9">
    <source>
        <dbReference type="ARBA" id="ARBA00022842"/>
    </source>
</evidence>
<dbReference type="GO" id="GO:0009328">
    <property type="term" value="C:phenylalanine-tRNA ligase complex"/>
    <property type="evidence" value="ECO:0007669"/>
    <property type="project" value="EnsemblFungi"/>
</dbReference>
<dbReference type="Proteomes" id="UP000192758">
    <property type="component" value="Unassembled WGS sequence"/>
</dbReference>
<comment type="similarity">
    <text evidence="2">Belongs to the class-II aminoacyl-tRNA synthetase family. Phe-tRNA synthetase alpha subunit type 2 subfamily.</text>
</comment>
<keyword evidence="9" id="KW-0460">Magnesium</keyword>
<dbReference type="VEuPathDB" id="MicrosporidiaDB:EHP00_1040"/>
<evidence type="ECO:0000256" key="12">
    <source>
        <dbReference type="ARBA" id="ARBA00030612"/>
    </source>
</evidence>
<dbReference type="CDD" id="cd00496">
    <property type="entry name" value="PheRS_alpha_core"/>
    <property type="match status" value="1"/>
</dbReference>
<keyword evidence="11" id="KW-0030">Aminoacyl-tRNA synthetase</keyword>
<dbReference type="Pfam" id="PF01409">
    <property type="entry name" value="tRNA-synt_2d"/>
    <property type="match status" value="1"/>
</dbReference>
<proteinExistence type="inferred from homology"/>
<keyword evidence="4" id="KW-0963">Cytoplasm</keyword>
<accession>A0A1W0E500</accession>